<evidence type="ECO:0000313" key="3">
    <source>
        <dbReference type="Proteomes" id="UP000092584"/>
    </source>
</evidence>
<dbReference type="RefSeq" id="WP_065317562.1">
    <property type="nucleotide sequence ID" value="NZ_CP017477.1"/>
</dbReference>
<gene>
    <name evidence="2" type="ORF">LPB3_00105</name>
</gene>
<protein>
    <recommendedName>
        <fullName evidence="1">DUF2357 domain-containing protein</fullName>
    </recommendedName>
</protein>
<evidence type="ECO:0000259" key="1">
    <source>
        <dbReference type="Pfam" id="PF09823"/>
    </source>
</evidence>
<proteinExistence type="predicted"/>
<dbReference type="STRING" id="1774273.LPB03_09430"/>
<dbReference type="Pfam" id="PF09823">
    <property type="entry name" value="DUF2357"/>
    <property type="match status" value="1"/>
</dbReference>
<dbReference type="AlphaFoldDB" id="A0A1B8U3Q9"/>
<name>A0A1B8U3Q9_9FLAO</name>
<organism evidence="2 3">
    <name type="scientific">Polaribacter vadi</name>
    <dbReference type="NCBI Taxonomy" id="1774273"/>
    <lineage>
        <taxon>Bacteria</taxon>
        <taxon>Pseudomonadati</taxon>
        <taxon>Bacteroidota</taxon>
        <taxon>Flavobacteriia</taxon>
        <taxon>Flavobacteriales</taxon>
        <taxon>Flavobacteriaceae</taxon>
    </lineage>
</organism>
<sequence length="785" mass="92384">MINNQTKKYSYAIKNHGTFEIITSDNKKLHDSKIVTKNFKISILGQKQSVENSGKIYLFDWQEISFIAIINPIKHSKEYSLWLDNKLVAYSKRLNKQLHSIRTLKGNLSFKEALGNHEIKILSPNNTVVLELSFEVFPKKIQYKKDYKLLQKDCARIVNNISYKLLPNFYKKIKNKSSGITSNAKWWFILDALFEDLIKSLELIQRNPKHNIITDEEVKQIDKVRKPSSKNKIWLTKNTQYISNNKEDGIELISGQYFSHALTLKKKLSYDNYENRFVKYMANQIIIRLTDLKKDLHKNSVSNNKKVVQKITAYTGRLHSILNKIPFSKVGHFEKETYFSSTLTQAAGYKDLLQIYSLLENGFEILEDEFLTLNYKKIDDLYSYWCFIKIFDTIINSSNLKIKSQNLLGLYNGKIKVNVGLNDFTTIKLTSKEHKEISLQYKKEKPLISIEVATKKETPFLSHFYPNYQIINDNRYSEDFNNIDSSLMLFKEYIKKEEIINEVKQKDRTNLKPIILYPSDAKDTNFQNLKKENNAIKDLPLLPTKSGLLENYIRNTVVDETANNNVQEFVGMHYQQYISDREIFDKGILIGRLKKEALQKRLTYLDKKNRYYFPFVKSKNSRIYKVSYLLLTQPESSIALLKKVKSWEILNKKELTDTGIDWELNSEHYLVFNLDNETQQIDTKIEIPIFSFRYTTLRGLYFFKNQEINNALYVANEASYLLYKILIKKDIEFTISWFKDAKDFTCVEFKLSNNLKLICSNRYLHQHYMVENELKPLSSLIDKFL</sequence>
<reference evidence="3" key="1">
    <citation type="submission" date="2016-02" db="EMBL/GenBank/DDBJ databases">
        <authorList>
            <person name="Shin S.-K."/>
            <person name="Yi H."/>
            <person name="Kim E."/>
        </authorList>
    </citation>
    <scope>NUCLEOTIDE SEQUENCE [LARGE SCALE GENOMIC DNA]</scope>
    <source>
        <strain evidence="3">LPB0003</strain>
    </source>
</reference>
<dbReference type="Proteomes" id="UP000092584">
    <property type="component" value="Unassembled WGS sequence"/>
</dbReference>
<dbReference type="OrthoDB" id="32195at2"/>
<dbReference type="InterPro" id="IPR018633">
    <property type="entry name" value="DUF2357"/>
</dbReference>
<keyword evidence="3" id="KW-1185">Reference proteome</keyword>
<accession>A0A1B8U3Q9</accession>
<comment type="caution">
    <text evidence="2">The sequence shown here is derived from an EMBL/GenBank/DDBJ whole genome shotgun (WGS) entry which is preliminary data.</text>
</comment>
<dbReference type="KEGG" id="pob:LPB03_09430"/>
<dbReference type="EMBL" id="LSFM01000001">
    <property type="protein sequence ID" value="OBY66439.1"/>
    <property type="molecule type" value="Genomic_DNA"/>
</dbReference>
<evidence type="ECO:0000313" key="2">
    <source>
        <dbReference type="EMBL" id="OBY66439.1"/>
    </source>
</evidence>
<feature type="domain" description="DUF2357" evidence="1">
    <location>
        <begin position="106"/>
        <end position="356"/>
    </location>
</feature>